<dbReference type="SUPFAM" id="SSF53335">
    <property type="entry name" value="S-adenosyl-L-methionine-dependent methyltransferases"/>
    <property type="match status" value="1"/>
</dbReference>
<dbReference type="GO" id="GO:0008168">
    <property type="term" value="F:methyltransferase activity"/>
    <property type="evidence" value="ECO:0007669"/>
    <property type="project" value="UniProtKB-KW"/>
</dbReference>
<keyword evidence="1" id="KW-0808">Transferase</keyword>
<keyword evidence="1" id="KW-0489">Methyltransferase</keyword>
<dbReference type="AlphaFoldDB" id="A0A2P7SCK5"/>
<dbReference type="Gene3D" id="3.40.50.150">
    <property type="entry name" value="Vaccinia Virus protein VP39"/>
    <property type="match status" value="1"/>
</dbReference>
<reference evidence="1 2" key="1">
    <citation type="submission" date="2018-03" db="EMBL/GenBank/DDBJ databases">
        <title>The draft genome of Mesorhizobium soli JCM 19897.</title>
        <authorList>
            <person name="Li L."/>
            <person name="Liu L."/>
            <person name="Liang L."/>
            <person name="Wang T."/>
            <person name="Zhang X."/>
        </authorList>
    </citation>
    <scope>NUCLEOTIDE SEQUENCE [LARGE SCALE GENOMIC DNA]</scope>
    <source>
        <strain evidence="1 2">JCM 19897</strain>
    </source>
</reference>
<dbReference type="OrthoDB" id="9805585at2"/>
<evidence type="ECO:0000313" key="2">
    <source>
        <dbReference type="Proteomes" id="UP000240653"/>
    </source>
</evidence>
<comment type="caution">
    <text evidence="1">The sequence shown here is derived from an EMBL/GenBank/DDBJ whole genome shotgun (WGS) entry which is preliminary data.</text>
</comment>
<proteinExistence type="predicted"/>
<dbReference type="RefSeq" id="WP_106724544.1">
    <property type="nucleotide sequence ID" value="NZ_PXYL01000006.1"/>
</dbReference>
<name>A0A2P7SCK5_9HYPH</name>
<evidence type="ECO:0000313" key="1">
    <source>
        <dbReference type="EMBL" id="PSJ60213.1"/>
    </source>
</evidence>
<protein>
    <submittedName>
        <fullName evidence="1">Phospholipid methyltransferase</fullName>
    </submittedName>
</protein>
<dbReference type="InterPro" id="IPR029063">
    <property type="entry name" value="SAM-dependent_MTases_sf"/>
</dbReference>
<dbReference type="GO" id="GO:0032259">
    <property type="term" value="P:methylation"/>
    <property type="evidence" value="ECO:0007669"/>
    <property type="project" value="UniProtKB-KW"/>
</dbReference>
<gene>
    <name evidence="1" type="ORF">C7I85_13645</name>
</gene>
<accession>A0A2P7SCK5</accession>
<dbReference type="EMBL" id="PXYL01000006">
    <property type="protein sequence ID" value="PSJ60213.1"/>
    <property type="molecule type" value="Genomic_DNA"/>
</dbReference>
<dbReference type="FunFam" id="3.40.50.150:FF:000346">
    <property type="entry name" value="Phospholipid N-methyltransferase"/>
    <property type="match status" value="1"/>
</dbReference>
<dbReference type="Proteomes" id="UP000240653">
    <property type="component" value="Unassembled WGS sequence"/>
</dbReference>
<sequence>MPASDTLQFLFAWAAAPMRVASVVPSSSKLAELMTREIGADTGPVLELGPGTGPFTRALLSRGVMENDLTLIESGADFAQLLKQRFPAARVLQMDAADLRDKRVFAEPIVGATVSGLPFLNIPPRKTLAILEGVFSVMRPGAALYLFTYGTRCSIDQSLLDRLDLRAARVGHTFRNLPPATVYRVERINSITRYDWRFG</sequence>
<keyword evidence="2" id="KW-1185">Reference proteome</keyword>
<organism evidence="1 2">
    <name type="scientific">Pseudaminobacter soli</name>
    <name type="common">ex Li et al. 2025</name>
    <dbReference type="NCBI Taxonomy" id="1295366"/>
    <lineage>
        <taxon>Bacteria</taxon>
        <taxon>Pseudomonadati</taxon>
        <taxon>Pseudomonadota</taxon>
        <taxon>Alphaproteobacteria</taxon>
        <taxon>Hyphomicrobiales</taxon>
        <taxon>Phyllobacteriaceae</taxon>
        <taxon>Pseudaminobacter</taxon>
    </lineage>
</organism>